<dbReference type="RefSeq" id="WP_027448720.1">
    <property type="nucleotide sequence ID" value="NZ_AVPF01000046.1"/>
</dbReference>
<feature type="domain" description="VOC" evidence="2">
    <location>
        <begin position="5"/>
        <end position="120"/>
    </location>
</feature>
<evidence type="ECO:0000256" key="1">
    <source>
        <dbReference type="ARBA" id="ARBA00022723"/>
    </source>
</evidence>
<dbReference type="AlphaFoldDB" id="A0A0A5HMW0"/>
<evidence type="ECO:0000313" key="3">
    <source>
        <dbReference type="EMBL" id="KGX84947.1"/>
    </source>
</evidence>
<dbReference type="PANTHER" id="PTHR36113">
    <property type="entry name" value="LYASE, PUTATIVE-RELATED-RELATED"/>
    <property type="match status" value="1"/>
</dbReference>
<dbReference type="GO" id="GO:0046872">
    <property type="term" value="F:metal ion binding"/>
    <property type="evidence" value="ECO:0007669"/>
    <property type="project" value="UniProtKB-KW"/>
</dbReference>
<dbReference type="Pfam" id="PF00903">
    <property type="entry name" value="Glyoxalase"/>
    <property type="match status" value="1"/>
</dbReference>
<dbReference type="InterPro" id="IPR004360">
    <property type="entry name" value="Glyas_Fos-R_dOase_dom"/>
</dbReference>
<dbReference type="OrthoDB" id="192739at2"/>
<protein>
    <submittedName>
        <fullName evidence="3">Glutathione transferase</fullName>
    </submittedName>
</protein>
<keyword evidence="4" id="KW-1185">Reference proteome</keyword>
<evidence type="ECO:0000313" key="4">
    <source>
        <dbReference type="Proteomes" id="UP000030403"/>
    </source>
</evidence>
<gene>
    <name evidence="3" type="ORF">N783_15675</name>
</gene>
<sequence>MEIQGFNHITINVKDLEVSLNFYVNVLNMTLVHQGRSDAYLEWGGAWVCLIEKPIYSGASQGYMGVDHVAFSILKKDFQDAVEHLQHEDVPIVRGPVQRGQGWSVNFLDPDGTQLELHTSNLKERMKVWN</sequence>
<proteinExistence type="predicted"/>
<dbReference type="InterPro" id="IPR029068">
    <property type="entry name" value="Glyas_Bleomycin-R_OHBP_Dase"/>
</dbReference>
<dbReference type="eggNOG" id="COG0346">
    <property type="taxonomic scope" value="Bacteria"/>
</dbReference>
<comment type="caution">
    <text evidence="3">The sequence shown here is derived from an EMBL/GenBank/DDBJ whole genome shotgun (WGS) entry which is preliminary data.</text>
</comment>
<dbReference type="PROSITE" id="PS51819">
    <property type="entry name" value="VOC"/>
    <property type="match status" value="1"/>
</dbReference>
<dbReference type="Proteomes" id="UP000030403">
    <property type="component" value="Unassembled WGS sequence"/>
</dbReference>
<organism evidence="3 4">
    <name type="scientific">Pontibacillus marinus BH030004 = DSM 16465</name>
    <dbReference type="NCBI Taxonomy" id="1385511"/>
    <lineage>
        <taxon>Bacteria</taxon>
        <taxon>Bacillati</taxon>
        <taxon>Bacillota</taxon>
        <taxon>Bacilli</taxon>
        <taxon>Bacillales</taxon>
        <taxon>Bacillaceae</taxon>
        <taxon>Pontibacillus</taxon>
    </lineage>
</organism>
<accession>A0A0A5HMW0</accession>
<reference evidence="3 4" key="1">
    <citation type="submission" date="2013-08" db="EMBL/GenBank/DDBJ databases">
        <authorList>
            <person name="Huang J."/>
            <person name="Wang G."/>
        </authorList>
    </citation>
    <scope>NUCLEOTIDE SEQUENCE [LARGE SCALE GENOMIC DNA]</scope>
    <source>
        <strain evidence="3 4">BH030004</strain>
    </source>
</reference>
<name>A0A0A5HMW0_9BACI</name>
<dbReference type="EMBL" id="AVPF01000046">
    <property type="protein sequence ID" value="KGX84947.1"/>
    <property type="molecule type" value="Genomic_DNA"/>
</dbReference>
<evidence type="ECO:0000259" key="2">
    <source>
        <dbReference type="PROSITE" id="PS51819"/>
    </source>
</evidence>
<dbReference type="InterPro" id="IPR051332">
    <property type="entry name" value="Fosfomycin_Res_Enzymes"/>
</dbReference>
<keyword evidence="3" id="KW-0808">Transferase</keyword>
<dbReference type="GO" id="GO:0016740">
    <property type="term" value="F:transferase activity"/>
    <property type="evidence" value="ECO:0007669"/>
    <property type="project" value="UniProtKB-KW"/>
</dbReference>
<dbReference type="InterPro" id="IPR037523">
    <property type="entry name" value="VOC_core"/>
</dbReference>
<dbReference type="PANTHER" id="PTHR36113:SF6">
    <property type="entry name" value="FOSFOMYCIN RESISTANCE PROTEIN FOSX"/>
    <property type="match status" value="1"/>
</dbReference>
<dbReference type="SUPFAM" id="SSF54593">
    <property type="entry name" value="Glyoxalase/Bleomycin resistance protein/Dihydroxybiphenyl dioxygenase"/>
    <property type="match status" value="1"/>
</dbReference>
<dbReference type="Gene3D" id="3.10.180.10">
    <property type="entry name" value="2,3-Dihydroxybiphenyl 1,2-Dioxygenase, domain 1"/>
    <property type="match status" value="1"/>
</dbReference>
<keyword evidence="1" id="KW-0479">Metal-binding</keyword>
<dbReference type="STRING" id="1385511.GCA_000425225_02253"/>